<comment type="subcellular location">
    <subcellularLocation>
        <location evidence="1">Nucleus</location>
    </subcellularLocation>
</comment>
<feature type="compositionally biased region" description="Polar residues" evidence="3">
    <location>
        <begin position="1"/>
        <end position="11"/>
    </location>
</feature>
<evidence type="ECO:0000313" key="4">
    <source>
        <dbReference type="EMBL" id="NXG44990.1"/>
    </source>
</evidence>
<dbReference type="GO" id="GO:0005634">
    <property type="term" value="C:nucleus"/>
    <property type="evidence" value="ECO:0007669"/>
    <property type="project" value="UniProtKB-SubCell"/>
</dbReference>
<accession>A0A7K9BZX4</accession>
<dbReference type="OrthoDB" id="8918651at2759"/>
<dbReference type="AlphaFoldDB" id="A0A7K9BZX4"/>
<reference evidence="4 5" key="1">
    <citation type="submission" date="2019-09" db="EMBL/GenBank/DDBJ databases">
        <title>Bird 10,000 Genomes (B10K) Project - Family phase.</title>
        <authorList>
            <person name="Zhang G."/>
        </authorList>
    </citation>
    <scope>NUCLEOTIDE SEQUENCE [LARGE SCALE GENOMIC DNA]</scope>
    <source>
        <strain evidence="4">B10K-DU-001-24</strain>
        <tissue evidence="4">Muscle</tissue>
    </source>
</reference>
<comment type="caution">
    <text evidence="4">The sequence shown here is derived from an EMBL/GenBank/DDBJ whole genome shotgun (WGS) entry which is preliminary data.</text>
</comment>
<dbReference type="GO" id="GO:0006357">
    <property type="term" value="P:regulation of transcription by RNA polymerase II"/>
    <property type="evidence" value="ECO:0007669"/>
    <property type="project" value="TreeGrafter"/>
</dbReference>
<sequence>VSPGLSESHTVNGGGWNEKSVKISSQIGVGEEKWTSVPSAGKRKAEPPAWGQDAGDANGNGKDWGVSLVGRPWKERPLFTPMGSNSEPVSQSGTSDFQWDHAQPPVDDEWSGLNGLSSADPSSDWNAPAEEWGNWVDEEKIASVPQPEDISDVQKVKGD</sequence>
<evidence type="ECO:0000256" key="1">
    <source>
        <dbReference type="ARBA" id="ARBA00004123"/>
    </source>
</evidence>
<feature type="non-terminal residue" evidence="4">
    <location>
        <position position="1"/>
    </location>
</feature>
<dbReference type="GO" id="GO:0003712">
    <property type="term" value="F:transcription coregulator activity"/>
    <property type="evidence" value="ECO:0007669"/>
    <property type="project" value="TreeGrafter"/>
</dbReference>
<dbReference type="GO" id="GO:0043123">
    <property type="term" value="P:positive regulation of canonical NF-kappaB signal transduction"/>
    <property type="evidence" value="ECO:0007669"/>
    <property type="project" value="InterPro"/>
</dbReference>
<dbReference type="PANTHER" id="PTHR23251">
    <property type="entry name" value="LYSINE-RICH CEACAM1 CO-ISOLATED PROTEIN LYRIC PROTEIN"/>
    <property type="match status" value="1"/>
</dbReference>
<evidence type="ECO:0000256" key="3">
    <source>
        <dbReference type="SAM" id="MobiDB-lite"/>
    </source>
</evidence>
<feature type="region of interest" description="Disordered" evidence="3">
    <location>
        <begin position="1"/>
        <end position="129"/>
    </location>
</feature>
<dbReference type="InterPro" id="IPR052305">
    <property type="entry name" value="TransReg_TumorExp"/>
</dbReference>
<feature type="compositionally biased region" description="Polar residues" evidence="3">
    <location>
        <begin position="114"/>
        <end position="125"/>
    </location>
</feature>
<evidence type="ECO:0000313" key="5">
    <source>
        <dbReference type="Proteomes" id="UP000574528"/>
    </source>
</evidence>
<dbReference type="Pfam" id="PF15686">
    <property type="entry name" value="LYRIC"/>
    <property type="match status" value="1"/>
</dbReference>
<gene>
    <name evidence="4" type="primary">Mtdh</name>
    <name evidence="4" type="ORF">PSIHAE_R09303</name>
</gene>
<protein>
    <submittedName>
        <fullName evidence="4">LYRIC protein</fullName>
    </submittedName>
</protein>
<organism evidence="4 5">
    <name type="scientific">Psilopogon haemacephalus</name>
    <name type="common">coppersmith barbet</name>
    <dbReference type="NCBI Taxonomy" id="2585815"/>
    <lineage>
        <taxon>Eukaryota</taxon>
        <taxon>Metazoa</taxon>
        <taxon>Chordata</taxon>
        <taxon>Craniata</taxon>
        <taxon>Vertebrata</taxon>
        <taxon>Euteleostomi</taxon>
        <taxon>Archelosauria</taxon>
        <taxon>Archosauria</taxon>
        <taxon>Dinosauria</taxon>
        <taxon>Saurischia</taxon>
        <taxon>Theropoda</taxon>
        <taxon>Coelurosauria</taxon>
        <taxon>Aves</taxon>
        <taxon>Neognathae</taxon>
        <taxon>Neoaves</taxon>
        <taxon>Telluraves</taxon>
        <taxon>Coraciimorphae</taxon>
        <taxon>Piciformes</taxon>
        <taxon>Megalaimidae</taxon>
        <taxon>Psilopogon</taxon>
    </lineage>
</organism>
<dbReference type="GO" id="GO:0045766">
    <property type="term" value="P:positive regulation of angiogenesis"/>
    <property type="evidence" value="ECO:0007669"/>
    <property type="project" value="InterPro"/>
</dbReference>
<keyword evidence="2" id="KW-0539">Nucleus</keyword>
<dbReference type="GO" id="GO:0043066">
    <property type="term" value="P:negative regulation of apoptotic process"/>
    <property type="evidence" value="ECO:0007669"/>
    <property type="project" value="InterPro"/>
</dbReference>
<keyword evidence="5" id="KW-1185">Reference proteome</keyword>
<proteinExistence type="predicted"/>
<dbReference type="EMBL" id="VWZI01008171">
    <property type="protein sequence ID" value="NXG44990.1"/>
    <property type="molecule type" value="Genomic_DNA"/>
</dbReference>
<feature type="compositionally biased region" description="Polar residues" evidence="3">
    <location>
        <begin position="82"/>
        <end position="97"/>
    </location>
</feature>
<dbReference type="InterPro" id="IPR031402">
    <property type="entry name" value="LYRIC"/>
</dbReference>
<evidence type="ECO:0000256" key="2">
    <source>
        <dbReference type="ARBA" id="ARBA00023242"/>
    </source>
</evidence>
<dbReference type="PANTHER" id="PTHR23251:SF0">
    <property type="entry name" value="PROTEIN LYRIC"/>
    <property type="match status" value="1"/>
</dbReference>
<name>A0A7K9BZX4_9PICI</name>
<feature type="non-terminal residue" evidence="4">
    <location>
        <position position="159"/>
    </location>
</feature>
<dbReference type="Proteomes" id="UP000574528">
    <property type="component" value="Unassembled WGS sequence"/>
</dbReference>